<dbReference type="EMBL" id="CM026430">
    <property type="protein sequence ID" value="KAG0561844.1"/>
    <property type="molecule type" value="Genomic_DNA"/>
</dbReference>
<protein>
    <submittedName>
        <fullName evidence="2">Uncharacterized protein</fullName>
    </submittedName>
</protein>
<evidence type="ECO:0000313" key="2">
    <source>
        <dbReference type="EMBL" id="KAG0561844.1"/>
    </source>
</evidence>
<accession>A0A8T0GUM7</accession>
<name>A0A8T0GUM7_CERPU</name>
<feature type="region of interest" description="Disordered" evidence="1">
    <location>
        <begin position="24"/>
        <end position="113"/>
    </location>
</feature>
<feature type="compositionally biased region" description="Basic residues" evidence="1">
    <location>
        <begin position="54"/>
        <end position="73"/>
    </location>
</feature>
<comment type="caution">
    <text evidence="2">The sequence shown here is derived from an EMBL/GenBank/DDBJ whole genome shotgun (WGS) entry which is preliminary data.</text>
</comment>
<keyword evidence="3" id="KW-1185">Reference proteome</keyword>
<evidence type="ECO:0000256" key="1">
    <source>
        <dbReference type="SAM" id="MobiDB-lite"/>
    </source>
</evidence>
<reference evidence="2" key="1">
    <citation type="submission" date="2020-06" db="EMBL/GenBank/DDBJ databases">
        <title>WGS assembly of Ceratodon purpureus strain R40.</title>
        <authorList>
            <person name="Carey S.B."/>
            <person name="Jenkins J."/>
            <person name="Shu S."/>
            <person name="Lovell J.T."/>
            <person name="Sreedasyam A."/>
            <person name="Maumus F."/>
            <person name="Tiley G.P."/>
            <person name="Fernandez-Pozo N."/>
            <person name="Barry K."/>
            <person name="Chen C."/>
            <person name="Wang M."/>
            <person name="Lipzen A."/>
            <person name="Daum C."/>
            <person name="Saski C.A."/>
            <person name="Payton A.C."/>
            <person name="Mcbreen J.C."/>
            <person name="Conrad R.E."/>
            <person name="Kollar L.M."/>
            <person name="Olsson S."/>
            <person name="Huttunen S."/>
            <person name="Landis J.B."/>
            <person name="Wickett N.J."/>
            <person name="Johnson M.G."/>
            <person name="Rensing S.A."/>
            <person name="Grimwood J."/>
            <person name="Schmutz J."/>
            <person name="Mcdaniel S.F."/>
        </authorList>
    </citation>
    <scope>NUCLEOTIDE SEQUENCE</scope>
    <source>
        <strain evidence="2">R40</strain>
    </source>
</reference>
<dbReference type="Proteomes" id="UP000822688">
    <property type="component" value="Chromosome 9"/>
</dbReference>
<evidence type="ECO:0000313" key="3">
    <source>
        <dbReference type="Proteomes" id="UP000822688"/>
    </source>
</evidence>
<sequence length="132" mass="15333">MPYLTSPQRSRQLLQSNNLVILERHIHKRNGDNRPQQAMRRHHRRPGAYQPGPRHPRRLAALRHKRMHNRPHPRQITSNKSPPQLAKPPSAPKTLQVPQFSKPTPRLLSEPRTPQCSELLPLCTKSEVVVSW</sequence>
<gene>
    <name evidence="2" type="ORF">KC19_9G096900</name>
</gene>
<proteinExistence type="predicted"/>
<organism evidence="2 3">
    <name type="scientific">Ceratodon purpureus</name>
    <name type="common">Fire moss</name>
    <name type="synonym">Dicranum purpureum</name>
    <dbReference type="NCBI Taxonomy" id="3225"/>
    <lineage>
        <taxon>Eukaryota</taxon>
        <taxon>Viridiplantae</taxon>
        <taxon>Streptophyta</taxon>
        <taxon>Embryophyta</taxon>
        <taxon>Bryophyta</taxon>
        <taxon>Bryophytina</taxon>
        <taxon>Bryopsida</taxon>
        <taxon>Dicranidae</taxon>
        <taxon>Pseudoditrichales</taxon>
        <taxon>Ditrichaceae</taxon>
        <taxon>Ceratodon</taxon>
    </lineage>
</organism>
<dbReference type="AlphaFoldDB" id="A0A8T0GUM7"/>